<dbReference type="EMBL" id="HACG01044395">
    <property type="protein sequence ID" value="CEK91260.1"/>
    <property type="molecule type" value="Transcribed_RNA"/>
</dbReference>
<evidence type="ECO:0000313" key="1">
    <source>
        <dbReference type="EMBL" id="CEK91260.1"/>
    </source>
</evidence>
<protein>
    <submittedName>
        <fullName evidence="1">Uncharacterized protein</fullName>
    </submittedName>
</protein>
<accession>A0A0B7BGF4</accession>
<dbReference type="AlphaFoldDB" id="A0A0B7BGF4"/>
<name>A0A0B7BGF4_9EUPU</name>
<organism evidence="1">
    <name type="scientific">Arion vulgaris</name>
    <dbReference type="NCBI Taxonomy" id="1028688"/>
    <lineage>
        <taxon>Eukaryota</taxon>
        <taxon>Metazoa</taxon>
        <taxon>Spiralia</taxon>
        <taxon>Lophotrochozoa</taxon>
        <taxon>Mollusca</taxon>
        <taxon>Gastropoda</taxon>
        <taxon>Heterobranchia</taxon>
        <taxon>Euthyneura</taxon>
        <taxon>Panpulmonata</taxon>
        <taxon>Eupulmonata</taxon>
        <taxon>Stylommatophora</taxon>
        <taxon>Helicina</taxon>
        <taxon>Arionoidea</taxon>
        <taxon>Arionidae</taxon>
        <taxon>Arion</taxon>
    </lineage>
</organism>
<reference evidence="1" key="1">
    <citation type="submission" date="2014-12" db="EMBL/GenBank/DDBJ databases">
        <title>Insight into the proteome of Arion vulgaris.</title>
        <authorList>
            <person name="Aradska J."/>
            <person name="Bulat T."/>
            <person name="Smidak R."/>
            <person name="Sarate P."/>
            <person name="Gangsoo J."/>
            <person name="Sialana F."/>
            <person name="Bilban M."/>
            <person name="Lubec G."/>
        </authorList>
    </citation>
    <scope>NUCLEOTIDE SEQUENCE</scope>
    <source>
        <tissue evidence="1">Skin</tissue>
    </source>
</reference>
<proteinExistence type="predicted"/>
<gene>
    <name evidence="1" type="primary">ORF181828</name>
</gene>
<sequence>MKSSTICTHKKIDALKLFNIDNDDHFLPCTHPCYYQLFRLFIPPLFGYLLNFDGPRVFPLVCERDNCIKSSGTA</sequence>